<dbReference type="Proteomes" id="UP000236311">
    <property type="component" value="Unassembled WGS sequence"/>
</dbReference>
<dbReference type="InterPro" id="IPR014054">
    <property type="entry name" value="Phage_regulatory_Rha"/>
</dbReference>
<evidence type="ECO:0000313" key="1">
    <source>
        <dbReference type="EMBL" id="SOY29656.1"/>
    </source>
</evidence>
<organism evidence="1 2">
    <name type="scientific">Acetatifactor muris</name>
    <dbReference type="NCBI Taxonomy" id="879566"/>
    <lineage>
        <taxon>Bacteria</taxon>
        <taxon>Bacillati</taxon>
        <taxon>Bacillota</taxon>
        <taxon>Clostridia</taxon>
        <taxon>Lachnospirales</taxon>
        <taxon>Lachnospiraceae</taxon>
        <taxon>Acetatifactor</taxon>
    </lineage>
</organism>
<reference evidence="1 2" key="1">
    <citation type="submission" date="2018-01" db="EMBL/GenBank/DDBJ databases">
        <authorList>
            <person name="Gaut B.S."/>
            <person name="Morton B.R."/>
            <person name="Clegg M.T."/>
            <person name="Duvall M.R."/>
        </authorList>
    </citation>
    <scope>NUCLEOTIDE SEQUENCE [LARGE SCALE GENOMIC DNA]</scope>
    <source>
        <strain evidence="1">GP69</strain>
    </source>
</reference>
<accession>A0A2K4ZGV4</accession>
<sequence>MEEMKNEIMKQGAVQEEPYKSGSVHYIDSREVAKMVEKEHSNLLKDIRRYITQMGKVKIDFSEFFIESLYRVEGQSREYPCYLVTEKGCEFIAHKMTSEKGTAFTVAYIDRFHEMKGALEGKDELDKFFDVMKEYMIQQSKRDQQQEETIQTTIGLIGQVMERLEKLETQKAGILSWNPFSVQQDVIDQRMRTLNGLVDQVADLCQMERNKVLHFLYKTLQESLGMTLNPYLMVMKSERGDDTACNLHVIASVDRFYKQAAEMCQDVIARKNLFD</sequence>
<dbReference type="EMBL" id="OFSM01000011">
    <property type="protein sequence ID" value="SOY29656.1"/>
    <property type="molecule type" value="Genomic_DNA"/>
</dbReference>
<dbReference type="Pfam" id="PF09669">
    <property type="entry name" value="Phage_pRha"/>
    <property type="match status" value="1"/>
</dbReference>
<evidence type="ECO:0000313" key="2">
    <source>
        <dbReference type="Proteomes" id="UP000236311"/>
    </source>
</evidence>
<protein>
    <submittedName>
        <fullName evidence="1">Phage regulatory protein Rha (Phage_pRha)</fullName>
    </submittedName>
</protein>
<dbReference type="RefSeq" id="WP_242982408.1">
    <property type="nucleotide sequence ID" value="NZ_JANJZD010000010.1"/>
</dbReference>
<dbReference type="AlphaFoldDB" id="A0A2K4ZGV4"/>
<proteinExistence type="predicted"/>
<gene>
    <name evidence="1" type="ORF">AMURIS_02377</name>
</gene>
<keyword evidence="2" id="KW-1185">Reference proteome</keyword>
<name>A0A2K4ZGV4_9FIRM</name>